<comment type="caution">
    <text evidence="2">The sequence shown here is derived from an EMBL/GenBank/DDBJ whole genome shotgun (WGS) entry which is preliminary data.</text>
</comment>
<proteinExistence type="predicted"/>
<organism evidence="2 3">
    <name type="scientific">Protopolystoma xenopodis</name>
    <dbReference type="NCBI Taxonomy" id="117903"/>
    <lineage>
        <taxon>Eukaryota</taxon>
        <taxon>Metazoa</taxon>
        <taxon>Spiralia</taxon>
        <taxon>Lophotrochozoa</taxon>
        <taxon>Platyhelminthes</taxon>
        <taxon>Monogenea</taxon>
        <taxon>Polyopisthocotylea</taxon>
        <taxon>Polystomatidea</taxon>
        <taxon>Polystomatidae</taxon>
        <taxon>Protopolystoma</taxon>
    </lineage>
</organism>
<evidence type="ECO:0000313" key="2">
    <source>
        <dbReference type="EMBL" id="VEL26951.1"/>
    </source>
</evidence>
<accession>A0A448X341</accession>
<evidence type="ECO:0000313" key="3">
    <source>
        <dbReference type="Proteomes" id="UP000784294"/>
    </source>
</evidence>
<keyword evidence="3" id="KW-1185">Reference proteome</keyword>
<sequence length="95" mass="10458">MGDPVNGSRLAQNVSATGCCSPSDRPLVETQLPIADLPASHITARLSPNLNKPIRRTTTSRSHLRRLNHNGFAGTSAQIWIIIYQNTQIQRSLRV</sequence>
<name>A0A448X341_9PLAT</name>
<dbReference type="Proteomes" id="UP000784294">
    <property type="component" value="Unassembled WGS sequence"/>
</dbReference>
<gene>
    <name evidence="2" type="ORF">PXEA_LOCUS20391</name>
</gene>
<protein>
    <submittedName>
        <fullName evidence="2">Uncharacterized protein</fullName>
    </submittedName>
</protein>
<feature type="compositionally biased region" description="Polar residues" evidence="1">
    <location>
        <begin position="9"/>
        <end position="20"/>
    </location>
</feature>
<reference evidence="2" key="1">
    <citation type="submission" date="2018-11" db="EMBL/GenBank/DDBJ databases">
        <authorList>
            <consortium name="Pathogen Informatics"/>
        </authorList>
    </citation>
    <scope>NUCLEOTIDE SEQUENCE</scope>
</reference>
<feature type="region of interest" description="Disordered" evidence="1">
    <location>
        <begin position="1"/>
        <end position="22"/>
    </location>
</feature>
<dbReference type="AlphaFoldDB" id="A0A448X341"/>
<dbReference type="EMBL" id="CAAALY010083892">
    <property type="protein sequence ID" value="VEL26951.1"/>
    <property type="molecule type" value="Genomic_DNA"/>
</dbReference>
<evidence type="ECO:0000256" key="1">
    <source>
        <dbReference type="SAM" id="MobiDB-lite"/>
    </source>
</evidence>